<proteinExistence type="predicted"/>
<evidence type="ECO:0000313" key="2">
    <source>
        <dbReference type="Proteomes" id="UP001500620"/>
    </source>
</evidence>
<protein>
    <submittedName>
        <fullName evidence="1">Uncharacterized protein</fullName>
    </submittedName>
</protein>
<sequence>MTDATGTCPATKTTTTATGDIEVRCSKILKHVAQGDPVHEAKLGVFPIRWRDA</sequence>
<gene>
    <name evidence="1" type="ORF">GCM10022255_114790</name>
</gene>
<accession>A0ABP8DWA2</accession>
<dbReference type="EMBL" id="BAABAT010000096">
    <property type="protein sequence ID" value="GAA4264116.1"/>
    <property type="molecule type" value="Genomic_DNA"/>
</dbReference>
<reference evidence="2" key="1">
    <citation type="journal article" date="2019" name="Int. J. Syst. Evol. Microbiol.">
        <title>The Global Catalogue of Microorganisms (GCM) 10K type strain sequencing project: providing services to taxonomists for standard genome sequencing and annotation.</title>
        <authorList>
            <consortium name="The Broad Institute Genomics Platform"/>
            <consortium name="The Broad Institute Genome Sequencing Center for Infectious Disease"/>
            <person name="Wu L."/>
            <person name="Ma J."/>
        </authorList>
    </citation>
    <scope>NUCLEOTIDE SEQUENCE [LARGE SCALE GENOMIC DNA]</scope>
    <source>
        <strain evidence="2">JCM 17441</strain>
    </source>
</reference>
<comment type="caution">
    <text evidence="1">The sequence shown here is derived from an EMBL/GenBank/DDBJ whole genome shotgun (WGS) entry which is preliminary data.</text>
</comment>
<dbReference type="Proteomes" id="UP001500620">
    <property type="component" value="Unassembled WGS sequence"/>
</dbReference>
<name>A0ABP8DWA2_9ACTN</name>
<evidence type="ECO:0000313" key="1">
    <source>
        <dbReference type="EMBL" id="GAA4264116.1"/>
    </source>
</evidence>
<dbReference type="RefSeq" id="WP_345136919.1">
    <property type="nucleotide sequence ID" value="NZ_BAABAT010000038.1"/>
</dbReference>
<organism evidence="1 2">
    <name type="scientific">Dactylosporangium darangshiense</name>
    <dbReference type="NCBI Taxonomy" id="579108"/>
    <lineage>
        <taxon>Bacteria</taxon>
        <taxon>Bacillati</taxon>
        <taxon>Actinomycetota</taxon>
        <taxon>Actinomycetes</taxon>
        <taxon>Micromonosporales</taxon>
        <taxon>Micromonosporaceae</taxon>
        <taxon>Dactylosporangium</taxon>
    </lineage>
</organism>
<keyword evidence="2" id="KW-1185">Reference proteome</keyword>